<evidence type="ECO:0000256" key="7">
    <source>
        <dbReference type="ARBA" id="ARBA00022989"/>
    </source>
</evidence>
<feature type="transmembrane region" description="Helical" evidence="13">
    <location>
        <begin position="236"/>
        <end position="257"/>
    </location>
</feature>
<protein>
    <recommendedName>
        <fullName evidence="13">Vomeronasal type-1 receptor</fullName>
    </recommendedName>
</protein>
<evidence type="ECO:0000256" key="2">
    <source>
        <dbReference type="ARBA" id="ARBA00004651"/>
    </source>
</evidence>
<evidence type="ECO:0000256" key="8">
    <source>
        <dbReference type="ARBA" id="ARBA00023040"/>
    </source>
</evidence>
<dbReference type="eggNOG" id="ENOG502RD1P">
    <property type="taxonomic scope" value="Eukaryota"/>
</dbReference>
<keyword evidence="8 13" id="KW-0297">G-protein coupled receptor</keyword>
<dbReference type="GO" id="GO:0016503">
    <property type="term" value="F:pheromone receptor activity"/>
    <property type="evidence" value="ECO:0007669"/>
    <property type="project" value="InterPro"/>
</dbReference>
<keyword evidence="5 13" id="KW-0589">Pheromone response</keyword>
<dbReference type="FunFam" id="1.20.1070.10:FF:000033">
    <property type="entry name" value="Vomeronasal type-1 receptor"/>
    <property type="match status" value="1"/>
</dbReference>
<dbReference type="SUPFAM" id="SSF81321">
    <property type="entry name" value="Family A G protein-coupled receptor-like"/>
    <property type="match status" value="1"/>
</dbReference>
<dbReference type="PANTHER" id="PTHR24062">
    <property type="entry name" value="VOMERONASAL TYPE-1 RECEPTOR"/>
    <property type="match status" value="1"/>
</dbReference>
<dbReference type="GO" id="GO:0019236">
    <property type="term" value="P:response to pheromone"/>
    <property type="evidence" value="ECO:0007669"/>
    <property type="project" value="UniProtKB-KW"/>
</dbReference>
<feature type="transmembrane region" description="Helical" evidence="13">
    <location>
        <begin position="6"/>
        <end position="32"/>
    </location>
</feature>
<evidence type="ECO:0000256" key="10">
    <source>
        <dbReference type="ARBA" id="ARBA00023170"/>
    </source>
</evidence>
<keyword evidence="11" id="KW-0325">Glycoprotein</keyword>
<comment type="similarity">
    <text evidence="3 13">Belongs to the G-protein coupled receptor 1 family.</text>
</comment>
<evidence type="ECO:0000256" key="12">
    <source>
        <dbReference type="ARBA" id="ARBA00023224"/>
    </source>
</evidence>
<evidence type="ECO:0000256" key="13">
    <source>
        <dbReference type="RuleBase" id="RU364061"/>
    </source>
</evidence>
<proteinExistence type="inferred from homology"/>
<evidence type="ECO:0000256" key="11">
    <source>
        <dbReference type="ARBA" id="ARBA00023180"/>
    </source>
</evidence>
<evidence type="ECO:0000256" key="1">
    <source>
        <dbReference type="ARBA" id="ARBA00003878"/>
    </source>
</evidence>
<dbReference type="PRINTS" id="PR01534">
    <property type="entry name" value="VOMERONASL1R"/>
</dbReference>
<comment type="subcellular location">
    <subcellularLocation>
        <location evidence="2 13">Cell membrane</location>
        <topology evidence="2 13">Multi-pass membrane protein</topology>
    </subcellularLocation>
</comment>
<reference evidence="14 15" key="1">
    <citation type="submission" date="2013-11" db="EMBL/GenBank/DDBJ databases">
        <title>The Damaraland mole rat (Fukomys damarensis) genome and evolution of African mole rats.</title>
        <authorList>
            <person name="Gladyshev V.N."/>
            <person name="Fang X."/>
        </authorList>
    </citation>
    <scope>NUCLEOTIDE SEQUENCE [LARGE SCALE GENOMIC DNA]</scope>
    <source>
        <tissue evidence="14">Liver</tissue>
    </source>
</reference>
<dbReference type="Proteomes" id="UP000028990">
    <property type="component" value="Unassembled WGS sequence"/>
</dbReference>
<evidence type="ECO:0000313" key="14">
    <source>
        <dbReference type="EMBL" id="KFO36509.1"/>
    </source>
</evidence>
<evidence type="ECO:0000256" key="5">
    <source>
        <dbReference type="ARBA" id="ARBA00022507"/>
    </source>
</evidence>
<evidence type="ECO:0000256" key="4">
    <source>
        <dbReference type="ARBA" id="ARBA00022475"/>
    </source>
</evidence>
<dbReference type="GO" id="GO:0005886">
    <property type="term" value="C:plasma membrane"/>
    <property type="evidence" value="ECO:0007669"/>
    <property type="project" value="UniProtKB-SubCell"/>
</dbReference>
<organism evidence="14 15">
    <name type="scientific">Fukomys damarensis</name>
    <name type="common">Damaraland mole rat</name>
    <name type="synonym">Cryptomys damarensis</name>
    <dbReference type="NCBI Taxonomy" id="885580"/>
    <lineage>
        <taxon>Eukaryota</taxon>
        <taxon>Metazoa</taxon>
        <taxon>Chordata</taxon>
        <taxon>Craniata</taxon>
        <taxon>Vertebrata</taxon>
        <taxon>Euteleostomi</taxon>
        <taxon>Mammalia</taxon>
        <taxon>Eutheria</taxon>
        <taxon>Euarchontoglires</taxon>
        <taxon>Glires</taxon>
        <taxon>Rodentia</taxon>
        <taxon>Hystricomorpha</taxon>
        <taxon>Bathyergidae</taxon>
        <taxon>Fukomys</taxon>
    </lineage>
</organism>
<evidence type="ECO:0000256" key="6">
    <source>
        <dbReference type="ARBA" id="ARBA00022692"/>
    </source>
</evidence>
<dbReference type="InterPro" id="IPR004072">
    <property type="entry name" value="Vmron_rcpt_1"/>
</dbReference>
<dbReference type="OrthoDB" id="9606139at2759"/>
<accession>A0A091DWJ6</accession>
<keyword evidence="6 13" id="KW-0812">Transmembrane</keyword>
<keyword evidence="12 13" id="KW-0807">Transducer</keyword>
<evidence type="ECO:0000313" key="15">
    <source>
        <dbReference type="Proteomes" id="UP000028990"/>
    </source>
</evidence>
<comment type="caution">
    <text evidence="13">Lacks conserved residue(s) required for the propagation of feature annotation.</text>
</comment>
<gene>
    <name evidence="14" type="ORF">H920_02136</name>
</gene>
<keyword evidence="10 13" id="KW-0675">Receptor</keyword>
<keyword evidence="15" id="KW-1185">Reference proteome</keyword>
<sequence>MASADWRFGVIFLFEIGIGASGNLALLCHYCILCCRGCRPRSTDVILRHLTVANTLAILSRGIPETMAAFGMEGFLSDAGCKPVFYAHRVGRGASMGSTCLLSVFQAVGIGPRRSRGAELKAKALNHIGSSSALCWGLHMPLSVRVPVLGSDTGVNGNITETVDFQCCSATLPDKDKASLFGVLTLSHDILCLELMVWASGSTVFILFRHKQRVHHLHSHKISSRPSPETRATQSIVILVCAFVSFHALSSIIYFLFPLHYETAWWLVKTSAVSNACFPTAGPLILLSREQCVSRVIWKK</sequence>
<keyword evidence="4 13" id="KW-1003">Cell membrane</keyword>
<dbReference type="EMBL" id="KN121407">
    <property type="protein sequence ID" value="KFO36509.1"/>
    <property type="molecule type" value="Genomic_DNA"/>
</dbReference>
<keyword evidence="9 13" id="KW-0472">Membrane</keyword>
<name>A0A091DWJ6_FUKDA</name>
<evidence type="ECO:0000256" key="3">
    <source>
        <dbReference type="ARBA" id="ARBA00010663"/>
    </source>
</evidence>
<keyword evidence="7 13" id="KW-1133">Transmembrane helix</keyword>
<dbReference type="AlphaFoldDB" id="A0A091DWJ6"/>
<dbReference type="Pfam" id="PF03402">
    <property type="entry name" value="V1R"/>
    <property type="match status" value="1"/>
</dbReference>
<dbReference type="Gene3D" id="1.20.1070.10">
    <property type="entry name" value="Rhodopsin 7-helix transmembrane proteins"/>
    <property type="match status" value="1"/>
</dbReference>
<comment type="function">
    <text evidence="1">Putative pheromone receptor.</text>
</comment>
<evidence type="ECO:0000256" key="9">
    <source>
        <dbReference type="ARBA" id="ARBA00023136"/>
    </source>
</evidence>